<dbReference type="PIRSF" id="PIRSF006223">
    <property type="entry name" value="DsrC_TusE"/>
    <property type="match status" value="1"/>
</dbReference>
<dbReference type="GO" id="GO:0005737">
    <property type="term" value="C:cytoplasm"/>
    <property type="evidence" value="ECO:0007669"/>
    <property type="project" value="UniProtKB-SubCell"/>
</dbReference>
<evidence type="ECO:0000313" key="4">
    <source>
        <dbReference type="EMBL" id="KVW96763.1"/>
    </source>
</evidence>
<evidence type="ECO:0000256" key="1">
    <source>
        <dbReference type="ARBA" id="ARBA00004496"/>
    </source>
</evidence>
<comment type="caution">
    <text evidence="4">The sequence shown here is derived from an EMBL/GenBank/DDBJ whole genome shotgun (WGS) entry which is preliminary data.</text>
</comment>
<keyword evidence="3" id="KW-0963">Cytoplasm</keyword>
<dbReference type="Pfam" id="PF04358">
    <property type="entry name" value="DsrC"/>
    <property type="match status" value="1"/>
</dbReference>
<dbReference type="InterPro" id="IPR042072">
    <property type="entry name" value="DsrC-like_C"/>
</dbReference>
<dbReference type="PATRIC" id="fig|36861.3.peg.959"/>
<dbReference type="InterPro" id="IPR007453">
    <property type="entry name" value="DsrC/TusE"/>
</dbReference>
<organism evidence="4 5">
    <name type="scientific">Thiobacillus denitrificans</name>
    <dbReference type="NCBI Taxonomy" id="36861"/>
    <lineage>
        <taxon>Bacteria</taxon>
        <taxon>Pseudomonadati</taxon>
        <taxon>Pseudomonadota</taxon>
        <taxon>Betaproteobacteria</taxon>
        <taxon>Nitrosomonadales</taxon>
        <taxon>Thiobacillaceae</taxon>
        <taxon>Thiobacillus</taxon>
    </lineage>
</organism>
<dbReference type="InterPro" id="IPR025526">
    <property type="entry name" value="DsrC-like_dom_sf"/>
</dbReference>
<sequence length="110" mass="12553">MSYVVNGEALETGEEDFLLEANFSDDVPPLIAEAEKITLTDAHWQVINYLREKYKEDGQTPNFRNMVAELDEMHEGVDWKKKLYELFPNMPARQGCRVAGLPKPFGKGGY</sequence>
<dbReference type="NCBIfam" id="TIGR03342">
    <property type="entry name" value="dsrC_tusE_dsvC"/>
    <property type="match status" value="1"/>
</dbReference>
<keyword evidence="5" id="KW-1185">Reference proteome</keyword>
<protein>
    <submittedName>
        <fullName evidence="4">Sulfite reductase subunit gamma</fullName>
    </submittedName>
</protein>
<dbReference type="SUPFAM" id="SSF69721">
    <property type="entry name" value="DsrC, the gamma subunit of dissimilatory sulfite reductase"/>
    <property type="match status" value="1"/>
</dbReference>
<evidence type="ECO:0000256" key="2">
    <source>
        <dbReference type="ARBA" id="ARBA00005718"/>
    </source>
</evidence>
<comment type="similarity">
    <text evidence="2">Belongs to the DsrC/TusE family.</text>
</comment>
<dbReference type="PANTHER" id="PTHR37010">
    <property type="entry name" value="SULFURTRANSFERASE TUSE"/>
    <property type="match status" value="1"/>
</dbReference>
<accession>A0A106BR02</accession>
<dbReference type="GO" id="GO:0097163">
    <property type="term" value="F:sulfur carrier activity"/>
    <property type="evidence" value="ECO:0007669"/>
    <property type="project" value="TreeGrafter"/>
</dbReference>
<dbReference type="PANTHER" id="PTHR37010:SF1">
    <property type="entry name" value="SULFURTRANSFERASE TUSE"/>
    <property type="match status" value="1"/>
</dbReference>
<dbReference type="OrthoDB" id="9786347at2"/>
<gene>
    <name evidence="4" type="ORF">ABW22_07410</name>
</gene>
<dbReference type="AlphaFoldDB" id="A0A106BR02"/>
<dbReference type="STRING" id="1123392.GCA_000376425_02119"/>
<proteinExistence type="inferred from homology"/>
<reference evidence="4 5" key="1">
    <citation type="journal article" date="2015" name="Appl. Environ. Microbiol.">
        <title>Aerobic and Anaerobic Thiosulfate Oxidation by a Cold-Adapted, Subglacial Chemoautotroph.</title>
        <authorList>
            <person name="Harrold Z.R."/>
            <person name="Skidmore M.L."/>
            <person name="Hamilton T.L."/>
            <person name="Desch L."/>
            <person name="Amada K."/>
            <person name="van Gelder W."/>
            <person name="Glover K."/>
            <person name="Roden E.E."/>
            <person name="Boyd E.S."/>
        </authorList>
    </citation>
    <scope>NUCLEOTIDE SEQUENCE [LARGE SCALE GENOMIC DNA]</scope>
    <source>
        <strain evidence="4 5">RG</strain>
    </source>
</reference>
<dbReference type="Gene3D" id="1.10.10.370">
    <property type="entry name" value="DsrC-like protein, C-terminal domain"/>
    <property type="match status" value="1"/>
</dbReference>
<comment type="subcellular location">
    <subcellularLocation>
        <location evidence="1">Cytoplasm</location>
    </subcellularLocation>
</comment>
<dbReference type="GO" id="GO:0002143">
    <property type="term" value="P:tRNA wobble position uridine thiolation"/>
    <property type="evidence" value="ECO:0007669"/>
    <property type="project" value="TreeGrafter"/>
</dbReference>
<evidence type="ECO:0000256" key="3">
    <source>
        <dbReference type="ARBA" id="ARBA00022490"/>
    </source>
</evidence>
<dbReference type="RefSeq" id="WP_059754132.1">
    <property type="nucleotide sequence ID" value="NZ_LDUG01000019.1"/>
</dbReference>
<evidence type="ECO:0000313" key="5">
    <source>
        <dbReference type="Proteomes" id="UP000064243"/>
    </source>
</evidence>
<name>A0A106BR02_THIDE</name>
<dbReference type="EMBL" id="LDUG01000019">
    <property type="protein sequence ID" value="KVW96763.1"/>
    <property type="molecule type" value="Genomic_DNA"/>
</dbReference>
<dbReference type="Proteomes" id="UP000064243">
    <property type="component" value="Unassembled WGS sequence"/>
</dbReference>